<name>A0ACC2XUW2_9TREE</name>
<dbReference type="EMBL" id="JASBWV010000003">
    <property type="protein sequence ID" value="KAJ9127171.1"/>
    <property type="molecule type" value="Genomic_DNA"/>
</dbReference>
<organism evidence="1 2">
    <name type="scientific">Naganishia onofrii</name>
    <dbReference type="NCBI Taxonomy" id="1851511"/>
    <lineage>
        <taxon>Eukaryota</taxon>
        <taxon>Fungi</taxon>
        <taxon>Dikarya</taxon>
        <taxon>Basidiomycota</taxon>
        <taxon>Agaricomycotina</taxon>
        <taxon>Tremellomycetes</taxon>
        <taxon>Filobasidiales</taxon>
        <taxon>Filobasidiaceae</taxon>
        <taxon>Naganishia</taxon>
    </lineage>
</organism>
<dbReference type="Proteomes" id="UP001234202">
    <property type="component" value="Unassembled WGS sequence"/>
</dbReference>
<reference evidence="1" key="1">
    <citation type="submission" date="2023-04" db="EMBL/GenBank/DDBJ databases">
        <title>Draft Genome sequencing of Naganishia species isolated from polar environments using Oxford Nanopore Technology.</title>
        <authorList>
            <person name="Leo P."/>
            <person name="Venkateswaran K."/>
        </authorList>
    </citation>
    <scope>NUCLEOTIDE SEQUENCE</scope>
    <source>
        <strain evidence="1">DBVPG 5303</strain>
    </source>
</reference>
<protein>
    <submittedName>
        <fullName evidence="1">Uncharacterized protein</fullName>
    </submittedName>
</protein>
<evidence type="ECO:0000313" key="2">
    <source>
        <dbReference type="Proteomes" id="UP001234202"/>
    </source>
</evidence>
<keyword evidence="2" id="KW-1185">Reference proteome</keyword>
<proteinExistence type="predicted"/>
<evidence type="ECO:0000313" key="1">
    <source>
        <dbReference type="EMBL" id="KAJ9127171.1"/>
    </source>
</evidence>
<gene>
    <name evidence="1" type="ORF">QFC24_001408</name>
</gene>
<accession>A0ACC2XUW2</accession>
<comment type="caution">
    <text evidence="1">The sequence shown here is derived from an EMBL/GenBank/DDBJ whole genome shotgun (WGS) entry which is preliminary data.</text>
</comment>
<sequence length="519" mass="58759">MHFRTLHQVRRLATQAILRPHLRQRFSTNVIARHIDASPRQSAKGTGTAEAKVSKPLVDLMRSYRLATSPLPTHLQDPVPRRKNKIEEAEIYLKNQRKARHGLKLYYTLTPEELPIFYTNLNNLDYEQEIQSQERPRIPEVLDAAKNDSQWEIETQYKHQEARQDETSTAIGKRLTKVYRFPSWTLASRHFWKRMDECFEAQDHHAEVNIRFNPDTKMTEVRLAINTHTPRALPPPQPVDHSKPPHPNSENATGTGQPAEKRKIVYGPPALTRKDFILAWSIDMAAFRARQKEITLEQRRARRTERKESESTIVQYDQGLCEPQTHETARPTQNSGTASSLASSGQSKAPPSMTINDTSPAAQHTLPSSQQTSDGHHNTTSTSSEAPVQGTIQQNEEKPGTGPTKSATTKEVRKRRLGGDGLSLQHFLSRTQILAAYRNSVRATKTLPDSHTRRETLDWLRRDLEKLRGVTDLQSTSAKPTIKEALSAYRRDSKHFIPSVGLSTSTGEEGATARLIGRK</sequence>